<feature type="signal peptide" evidence="7">
    <location>
        <begin position="1"/>
        <end position="20"/>
    </location>
</feature>
<name>A0A6I8NP43_ORNAN</name>
<dbReference type="Gene3D" id="3.40.50.720">
    <property type="entry name" value="NAD(P)-binding Rossmann-like Domain"/>
    <property type="match status" value="1"/>
</dbReference>
<dbReference type="GO" id="GO:0050727">
    <property type="term" value="P:regulation of inflammatory response"/>
    <property type="evidence" value="ECO:0007669"/>
    <property type="project" value="Ensembl"/>
</dbReference>
<keyword evidence="9" id="KW-1185">Reference proteome</keyword>
<comment type="similarity">
    <text evidence="1">Belongs to the ADP-ribosyl cyclase family.</text>
</comment>
<evidence type="ECO:0000256" key="4">
    <source>
        <dbReference type="ARBA" id="ARBA00022801"/>
    </source>
</evidence>
<dbReference type="Ensembl" id="ENSOANT00000055894.1">
    <property type="protein sequence ID" value="ENSOANP00000042949.1"/>
    <property type="gene ID" value="ENSOANG00000051248.1"/>
</dbReference>
<dbReference type="CDD" id="cd04759">
    <property type="entry name" value="Rib_hydrolase"/>
    <property type="match status" value="1"/>
</dbReference>
<evidence type="ECO:0000256" key="3">
    <source>
        <dbReference type="ARBA" id="ARBA00022679"/>
    </source>
</evidence>
<dbReference type="GO" id="GO:0001952">
    <property type="term" value="P:regulation of cell-matrix adhesion"/>
    <property type="evidence" value="ECO:0007669"/>
    <property type="project" value="Ensembl"/>
</dbReference>
<keyword evidence="4" id="KW-0378">Hydrolase</keyword>
<dbReference type="Pfam" id="PF02267">
    <property type="entry name" value="Rib_hydrolayse"/>
    <property type="match status" value="1"/>
</dbReference>
<proteinExistence type="inferred from homology"/>
<dbReference type="GeneTree" id="ENSGT00390000017291"/>
<organism evidence="8 9">
    <name type="scientific">Ornithorhynchus anatinus</name>
    <name type="common">Duckbill platypus</name>
    <dbReference type="NCBI Taxonomy" id="9258"/>
    <lineage>
        <taxon>Eukaryota</taxon>
        <taxon>Metazoa</taxon>
        <taxon>Chordata</taxon>
        <taxon>Craniata</taxon>
        <taxon>Vertebrata</taxon>
        <taxon>Euteleostomi</taxon>
        <taxon>Mammalia</taxon>
        <taxon>Monotremata</taxon>
        <taxon>Ornithorhynchidae</taxon>
        <taxon>Ornithorhynchus</taxon>
    </lineage>
</organism>
<evidence type="ECO:0000256" key="6">
    <source>
        <dbReference type="ARBA" id="ARBA00023157"/>
    </source>
</evidence>
<dbReference type="GO" id="GO:0050848">
    <property type="term" value="P:regulation of calcium-mediated signaling"/>
    <property type="evidence" value="ECO:0007669"/>
    <property type="project" value="Ensembl"/>
</dbReference>
<dbReference type="FunCoup" id="A0A6I8NP43">
    <property type="interactions" value="60"/>
</dbReference>
<keyword evidence="6" id="KW-1015">Disulfide bond</keyword>
<feature type="chain" id="PRO_5026047824" description="ADP-ribosyl cyclase/cyclic ADP-ribose hydrolase" evidence="7">
    <location>
        <begin position="21"/>
        <end position="316"/>
    </location>
</feature>
<dbReference type="SUPFAM" id="SSF52309">
    <property type="entry name" value="N-(deoxy)ribosyltransferase-like"/>
    <property type="match status" value="1"/>
</dbReference>
<sequence length="316" mass="35418">MGFPGVGPWWSLALVSLAGGVVVGVGGGSVWSGPGTTWQLGSIFRGRCEEYVSLFDPSLRDKNCTAIWEAFKEVLKKDSCSVLPSDYDHFINLSMHAIPKDKSLFWEKNHLLVTSYSDNARRSVSLCDVLYGRVGDFLSWCRNRNDSGLDYESCPTTEECENNHVESFWRRASQQYAQDSSGVIYVMLNGSDPDGAYPTKSVFAEFEIPYFRKEKVTRFEIWVMHEIGGPYLESCGKGTVKTLEDRLKGMGFKYSCINNHRPVKFLKCVDHSTHPDCVFSSAAESTPGRLPSLFRGEQGPRLVLSLSLVLLWGTQF</sequence>
<dbReference type="GO" id="GO:0001931">
    <property type="term" value="C:uropod"/>
    <property type="evidence" value="ECO:0007669"/>
    <property type="project" value="Ensembl"/>
</dbReference>
<dbReference type="GO" id="GO:0005886">
    <property type="term" value="C:plasma membrane"/>
    <property type="evidence" value="ECO:0000318"/>
    <property type="project" value="GO_Central"/>
</dbReference>
<evidence type="ECO:0000313" key="9">
    <source>
        <dbReference type="Proteomes" id="UP000002279"/>
    </source>
</evidence>
<evidence type="ECO:0000313" key="8">
    <source>
        <dbReference type="Ensembl" id="ENSOANP00000042949.1"/>
    </source>
</evidence>
<reference evidence="8" key="3">
    <citation type="submission" date="2025-09" db="UniProtKB">
        <authorList>
            <consortium name="Ensembl"/>
        </authorList>
    </citation>
    <scope>IDENTIFICATION</scope>
    <source>
        <strain evidence="8">Glennie</strain>
    </source>
</reference>
<dbReference type="InterPro" id="IPR003193">
    <property type="entry name" value="ADP-ribosyl_cyclase"/>
</dbReference>
<dbReference type="GO" id="GO:0061809">
    <property type="term" value="F:NAD+ nucleosidase activity, cyclic ADP-ribose generating"/>
    <property type="evidence" value="ECO:0007669"/>
    <property type="project" value="UniProtKB-EC"/>
</dbReference>
<keyword evidence="3" id="KW-0808">Transferase</keyword>
<reference evidence="8" key="2">
    <citation type="submission" date="2025-08" db="UniProtKB">
        <authorList>
            <consortium name="Ensembl"/>
        </authorList>
    </citation>
    <scope>IDENTIFICATION</scope>
    <source>
        <strain evidence="8">Glennie</strain>
    </source>
</reference>
<keyword evidence="7" id="KW-0732">Signal</keyword>
<reference evidence="8 9" key="1">
    <citation type="journal article" date="2008" name="Nature">
        <title>Genome analysis of the platypus reveals unique signatures of evolution.</title>
        <authorList>
            <person name="Warren W.C."/>
            <person name="Hillier L.W."/>
            <person name="Marshall Graves J.A."/>
            <person name="Birney E."/>
            <person name="Ponting C.P."/>
            <person name="Grutzner F."/>
            <person name="Belov K."/>
            <person name="Miller W."/>
            <person name="Clarke L."/>
            <person name="Chinwalla A.T."/>
            <person name="Yang S.P."/>
            <person name="Heger A."/>
            <person name="Locke D.P."/>
            <person name="Miethke P."/>
            <person name="Waters P.D."/>
            <person name="Veyrunes F."/>
            <person name="Fulton L."/>
            <person name="Fulton B."/>
            <person name="Graves T."/>
            <person name="Wallis J."/>
            <person name="Puente X.S."/>
            <person name="Lopez-Otin C."/>
            <person name="Ordonez G.R."/>
            <person name="Eichler E.E."/>
            <person name="Chen L."/>
            <person name="Cheng Z."/>
            <person name="Deakin J.E."/>
            <person name="Alsop A."/>
            <person name="Thompson K."/>
            <person name="Kirby P."/>
            <person name="Papenfuss A.T."/>
            <person name="Wakefield M.J."/>
            <person name="Olender T."/>
            <person name="Lancet D."/>
            <person name="Huttley G.A."/>
            <person name="Smit A.F."/>
            <person name="Pask A."/>
            <person name="Temple-Smith P."/>
            <person name="Batzer M.A."/>
            <person name="Walker J.A."/>
            <person name="Konkel M.K."/>
            <person name="Harris R.S."/>
            <person name="Whittington C.M."/>
            <person name="Wong E.S."/>
            <person name="Gemmell N.J."/>
            <person name="Buschiazzo E."/>
            <person name="Vargas Jentzsch I.M."/>
            <person name="Merkel A."/>
            <person name="Schmitz J."/>
            <person name="Zemann A."/>
            <person name="Churakov G."/>
            <person name="Kriegs J.O."/>
            <person name="Brosius J."/>
            <person name="Murchison E.P."/>
            <person name="Sachidanandam R."/>
            <person name="Smith C."/>
            <person name="Hannon G.J."/>
            <person name="Tsend-Ayush E."/>
            <person name="McMillan D."/>
            <person name="Attenborough R."/>
            <person name="Rens W."/>
            <person name="Ferguson-Smith M."/>
            <person name="Lefevre C.M."/>
            <person name="Sharp J.A."/>
            <person name="Nicholas K.R."/>
            <person name="Ray D.A."/>
            <person name="Kube M."/>
            <person name="Reinhardt R."/>
            <person name="Pringle T.H."/>
            <person name="Taylor J."/>
            <person name="Jones R.C."/>
            <person name="Nixon B."/>
            <person name="Dacheux J.L."/>
            <person name="Niwa H."/>
            <person name="Sekita Y."/>
            <person name="Huang X."/>
            <person name="Stark A."/>
            <person name="Kheradpour P."/>
            <person name="Kellis M."/>
            <person name="Flicek P."/>
            <person name="Chen Y."/>
            <person name="Webber C."/>
            <person name="Hardison R."/>
            <person name="Nelson J."/>
            <person name="Hallsworth-Pepin K."/>
            <person name="Delehaunty K."/>
            <person name="Markovic C."/>
            <person name="Minx P."/>
            <person name="Feng Y."/>
            <person name="Kremitzki C."/>
            <person name="Mitreva M."/>
            <person name="Glasscock J."/>
            <person name="Wylie T."/>
            <person name="Wohldmann P."/>
            <person name="Thiru P."/>
            <person name="Nhan M.N."/>
            <person name="Pohl C.S."/>
            <person name="Smith S.M."/>
            <person name="Hou S."/>
            <person name="Nefedov M."/>
            <person name="de Jong P.J."/>
            <person name="Renfree M.B."/>
            <person name="Mardis E.R."/>
            <person name="Wilson R.K."/>
        </authorList>
    </citation>
    <scope>NUCLEOTIDE SEQUENCE [LARGE SCALE GENOMIC DNA]</scope>
    <source>
        <strain evidence="8 9">Glennie</strain>
    </source>
</reference>
<dbReference type="Proteomes" id="UP000002279">
    <property type="component" value="Chromosome 4"/>
</dbReference>
<dbReference type="GO" id="GO:0016849">
    <property type="term" value="F:phosphorus-oxygen lyase activity"/>
    <property type="evidence" value="ECO:0000318"/>
    <property type="project" value="GO_Central"/>
</dbReference>
<gene>
    <name evidence="8" type="primary">BST1</name>
</gene>
<dbReference type="GO" id="GO:0030890">
    <property type="term" value="P:positive regulation of B cell proliferation"/>
    <property type="evidence" value="ECO:0000318"/>
    <property type="project" value="GO_Central"/>
</dbReference>
<dbReference type="Gene3D" id="1.20.82.10">
    <property type="entry name" value="ADP Ribosyl Cyclase, Chain A, domain 1"/>
    <property type="match status" value="1"/>
</dbReference>
<evidence type="ECO:0000256" key="5">
    <source>
        <dbReference type="ARBA" id="ARBA00023027"/>
    </source>
</evidence>
<dbReference type="GO" id="GO:0032956">
    <property type="term" value="P:regulation of actin cytoskeleton organization"/>
    <property type="evidence" value="ECO:0007669"/>
    <property type="project" value="Ensembl"/>
</dbReference>
<dbReference type="OMA" id="RCYEYIR"/>
<dbReference type="AlphaFoldDB" id="A0A6I8NP43"/>
<keyword evidence="5" id="KW-0520">NAD</keyword>
<dbReference type="PANTHER" id="PTHR10912:SF4">
    <property type="entry name" value="ADP-RIBOSYL CYCLASE_CYCLIC ADP-RIBOSE HYDROLASE 2"/>
    <property type="match status" value="1"/>
</dbReference>
<evidence type="ECO:0000256" key="2">
    <source>
        <dbReference type="ARBA" id="ARBA00011982"/>
    </source>
</evidence>
<dbReference type="Bgee" id="ENSOANG00000051248">
    <property type="expression patterns" value="Expressed in liver and 5 other cell types or tissues"/>
</dbReference>
<evidence type="ECO:0000256" key="1">
    <source>
        <dbReference type="ARBA" id="ARBA00005406"/>
    </source>
</evidence>
<protein>
    <recommendedName>
        <fullName evidence="2">ADP-ribosyl cyclase/cyclic ADP-ribose hydrolase</fullName>
        <ecNumber evidence="2">3.2.2.6</ecNumber>
    </recommendedName>
</protein>
<dbReference type="InParanoid" id="A0A6I8NP43"/>
<dbReference type="GO" id="GO:0090022">
    <property type="term" value="P:regulation of neutrophil chemotaxis"/>
    <property type="evidence" value="ECO:0007669"/>
    <property type="project" value="Ensembl"/>
</dbReference>
<accession>A0A6I8NP43</accession>
<dbReference type="GO" id="GO:0016740">
    <property type="term" value="F:transferase activity"/>
    <property type="evidence" value="ECO:0007669"/>
    <property type="project" value="UniProtKB-KW"/>
</dbReference>
<dbReference type="PANTHER" id="PTHR10912">
    <property type="entry name" value="ADP-RIBOSYL CYCLASE"/>
    <property type="match status" value="1"/>
</dbReference>
<dbReference type="EC" id="3.2.2.6" evidence="2"/>
<evidence type="ECO:0000256" key="7">
    <source>
        <dbReference type="SAM" id="SignalP"/>
    </source>
</evidence>